<evidence type="ECO:0000313" key="2">
    <source>
        <dbReference type="EMBL" id="KZT56392.1"/>
    </source>
</evidence>
<reference evidence="2 3" key="1">
    <citation type="journal article" date="2016" name="Mol. Biol. Evol.">
        <title>Comparative Genomics of Early-Diverging Mushroom-Forming Fungi Provides Insights into the Origins of Lignocellulose Decay Capabilities.</title>
        <authorList>
            <person name="Nagy L.G."/>
            <person name="Riley R."/>
            <person name="Tritt A."/>
            <person name="Adam C."/>
            <person name="Daum C."/>
            <person name="Floudas D."/>
            <person name="Sun H."/>
            <person name="Yadav J.S."/>
            <person name="Pangilinan J."/>
            <person name="Larsson K.H."/>
            <person name="Matsuura K."/>
            <person name="Barry K."/>
            <person name="Labutti K."/>
            <person name="Kuo R."/>
            <person name="Ohm R.A."/>
            <person name="Bhattacharya S.S."/>
            <person name="Shirouzu T."/>
            <person name="Yoshinaga Y."/>
            <person name="Martin F.M."/>
            <person name="Grigoriev I.V."/>
            <person name="Hibbett D.S."/>
        </authorList>
    </citation>
    <scope>NUCLEOTIDE SEQUENCE [LARGE SCALE GENOMIC DNA]</scope>
    <source>
        <strain evidence="2 3">HHB12733</strain>
    </source>
</reference>
<dbReference type="Pfam" id="PF24764">
    <property type="entry name" value="rva_4"/>
    <property type="match status" value="1"/>
</dbReference>
<dbReference type="OrthoDB" id="5946233at2759"/>
<evidence type="ECO:0000259" key="1">
    <source>
        <dbReference type="Pfam" id="PF24764"/>
    </source>
</evidence>
<dbReference type="InterPro" id="IPR058913">
    <property type="entry name" value="Integrase_dom_put"/>
</dbReference>
<name>A0A165F8M4_9BASI</name>
<sequence>RVKLGLKSARQQRHDLFTIGPHIDEVRKTYRQAGVKRMKDWLRELKGVHASENLIANYNRLHFPEEVRQRKAKRLKRKQFWSPGVFAVVAVDQHDKWARYGLFLHLGLEAFSGALLWLKIWWTNSNPRLIFSFYLEMARKYGGIPLLTQSDPGNENNGIANGHSMLRQQLDPRLQGKLQHRWMRGHSNIKPEIKWSQLRREFSSGYEDLFREGVVNNWYDKDNILENRYIFQWLAIPFMQRHLDEYVQMHNNSKPRSDKNKILPIGIPSDILEHPERYKGARDYKETVLVSDEDLYHVEQLYAPANHGVFELVPRVLQAQLSTYYEALGWPQITKDSFWEVYLGLRDAFLLSP</sequence>
<dbReference type="Proteomes" id="UP000076842">
    <property type="component" value="Unassembled WGS sequence"/>
</dbReference>
<feature type="non-terminal residue" evidence="2">
    <location>
        <position position="353"/>
    </location>
</feature>
<protein>
    <recommendedName>
        <fullName evidence="1">Integrase core domain-containing protein</fullName>
    </recommendedName>
</protein>
<keyword evidence="3" id="KW-1185">Reference proteome</keyword>
<dbReference type="AlphaFoldDB" id="A0A165F8M4"/>
<dbReference type="InParanoid" id="A0A165F8M4"/>
<dbReference type="EMBL" id="KV423978">
    <property type="protein sequence ID" value="KZT56392.1"/>
    <property type="molecule type" value="Genomic_DNA"/>
</dbReference>
<evidence type="ECO:0000313" key="3">
    <source>
        <dbReference type="Proteomes" id="UP000076842"/>
    </source>
</evidence>
<organism evidence="2 3">
    <name type="scientific">Calocera cornea HHB12733</name>
    <dbReference type="NCBI Taxonomy" id="1353952"/>
    <lineage>
        <taxon>Eukaryota</taxon>
        <taxon>Fungi</taxon>
        <taxon>Dikarya</taxon>
        <taxon>Basidiomycota</taxon>
        <taxon>Agaricomycotina</taxon>
        <taxon>Dacrymycetes</taxon>
        <taxon>Dacrymycetales</taxon>
        <taxon>Dacrymycetaceae</taxon>
        <taxon>Calocera</taxon>
    </lineage>
</organism>
<dbReference type="STRING" id="1353952.A0A165F8M4"/>
<gene>
    <name evidence="2" type="ORF">CALCODRAFT_419475</name>
</gene>
<proteinExistence type="predicted"/>
<feature type="non-terminal residue" evidence="2">
    <location>
        <position position="1"/>
    </location>
</feature>
<dbReference type="PANTHER" id="PTHR46177">
    <property type="entry name" value="INTEGRASE CATALYTIC DOMAIN-CONTAINING PROTEIN"/>
    <property type="match status" value="1"/>
</dbReference>
<accession>A0A165F8M4</accession>
<dbReference type="PANTHER" id="PTHR46177:SF1">
    <property type="entry name" value="INTEGRASE CATALYTIC DOMAIN-CONTAINING PROTEIN"/>
    <property type="match status" value="1"/>
</dbReference>
<feature type="domain" description="Integrase core" evidence="1">
    <location>
        <begin position="91"/>
        <end position="261"/>
    </location>
</feature>